<gene>
    <name evidence="2" type="ORF">HC231_04805</name>
</gene>
<proteinExistence type="predicted"/>
<name>A0ABX7UUN7_9GAMM</name>
<accession>A0ABX7UUN7</accession>
<reference evidence="2 3" key="1">
    <citation type="submission" date="2020-03" db="EMBL/GenBank/DDBJ databases">
        <authorList>
            <person name="Bakhshi Ganjeh M."/>
        </authorList>
    </citation>
    <scope>NUCLEOTIDE SEQUENCE [LARGE SCALE GENOMIC DNA]</scope>
    <source>
        <strain evidence="3">Iran 50</strain>
    </source>
</reference>
<feature type="compositionally biased region" description="Low complexity" evidence="1">
    <location>
        <begin position="17"/>
        <end position="27"/>
    </location>
</feature>
<evidence type="ECO:0000313" key="3">
    <source>
        <dbReference type="Proteomes" id="UP000671960"/>
    </source>
</evidence>
<sequence length="45" mass="4314">MNPQALTQLSGWGGKSAGSSKAAMNAADRGPGGAPGNRKANASAT</sequence>
<evidence type="ECO:0000313" key="2">
    <source>
        <dbReference type="EMBL" id="QTF07324.1"/>
    </source>
</evidence>
<keyword evidence="3" id="KW-1185">Reference proteome</keyword>
<organism evidence="2 3">
    <name type="scientific">Brenneria izadpanahii</name>
    <dbReference type="NCBI Taxonomy" id="2722756"/>
    <lineage>
        <taxon>Bacteria</taxon>
        <taxon>Pseudomonadati</taxon>
        <taxon>Pseudomonadota</taxon>
        <taxon>Gammaproteobacteria</taxon>
        <taxon>Enterobacterales</taxon>
        <taxon>Pectobacteriaceae</taxon>
        <taxon>Brenneria</taxon>
    </lineage>
</organism>
<dbReference type="EMBL" id="CP050854">
    <property type="protein sequence ID" value="QTF07324.1"/>
    <property type="molecule type" value="Genomic_DNA"/>
</dbReference>
<feature type="region of interest" description="Disordered" evidence="1">
    <location>
        <begin position="1"/>
        <end position="45"/>
    </location>
</feature>
<protein>
    <submittedName>
        <fullName evidence="2">Uncharacterized protein</fullName>
    </submittedName>
</protein>
<dbReference type="RefSeq" id="WP_208229966.1">
    <property type="nucleotide sequence ID" value="NZ_CP050854.1"/>
</dbReference>
<dbReference type="Proteomes" id="UP000671960">
    <property type="component" value="Chromosome"/>
</dbReference>
<evidence type="ECO:0000256" key="1">
    <source>
        <dbReference type="SAM" id="MobiDB-lite"/>
    </source>
</evidence>